<dbReference type="SMART" id="SM00836">
    <property type="entry name" value="DALR_1"/>
    <property type="match status" value="1"/>
</dbReference>
<gene>
    <name evidence="13" type="primary">argS</name>
    <name evidence="13" type="ORF">PQU92_08045</name>
</gene>
<dbReference type="Proteomes" id="UP001214854">
    <property type="component" value="Unassembled WGS sequence"/>
</dbReference>
<organism evidence="13 14">
    <name type="scientific">Asticcacaulis aquaticus</name>
    <dbReference type="NCBI Taxonomy" id="2984212"/>
    <lineage>
        <taxon>Bacteria</taxon>
        <taxon>Pseudomonadati</taxon>
        <taxon>Pseudomonadota</taxon>
        <taxon>Alphaproteobacteria</taxon>
        <taxon>Caulobacterales</taxon>
        <taxon>Caulobacteraceae</taxon>
        <taxon>Asticcacaulis</taxon>
    </lineage>
</organism>
<protein>
    <recommendedName>
        <fullName evidence="3">Arginine--tRNA ligase</fullName>
        <ecNumber evidence="2">6.1.1.19</ecNumber>
    </recommendedName>
</protein>
<dbReference type="RefSeq" id="WP_272747700.1">
    <property type="nucleotide sequence ID" value="NZ_JAQQKX010000005.1"/>
</dbReference>
<dbReference type="EMBL" id="JAQQKX010000005">
    <property type="protein sequence ID" value="MDC7683225.1"/>
    <property type="molecule type" value="Genomic_DNA"/>
</dbReference>
<evidence type="ECO:0000259" key="12">
    <source>
        <dbReference type="SMART" id="SM00836"/>
    </source>
</evidence>
<evidence type="ECO:0000313" key="13">
    <source>
        <dbReference type="EMBL" id="MDC7683225.1"/>
    </source>
</evidence>
<feature type="domain" description="DALR anticodon binding" evidence="12">
    <location>
        <begin position="565"/>
        <end position="679"/>
    </location>
</feature>
<evidence type="ECO:0000256" key="9">
    <source>
        <dbReference type="ARBA" id="ARBA00023146"/>
    </source>
</evidence>
<dbReference type="PANTHER" id="PTHR11956:SF5">
    <property type="entry name" value="ARGININE--TRNA LIGASE, CYTOPLASMIC"/>
    <property type="match status" value="1"/>
</dbReference>
<dbReference type="InterPro" id="IPR035684">
    <property type="entry name" value="ArgRS_core"/>
</dbReference>
<comment type="catalytic activity">
    <reaction evidence="10">
        <text>tRNA(Arg) + L-arginine + ATP = L-arginyl-tRNA(Arg) + AMP + diphosphate</text>
        <dbReference type="Rhea" id="RHEA:20301"/>
        <dbReference type="Rhea" id="RHEA-COMP:9658"/>
        <dbReference type="Rhea" id="RHEA-COMP:9673"/>
        <dbReference type="ChEBI" id="CHEBI:30616"/>
        <dbReference type="ChEBI" id="CHEBI:32682"/>
        <dbReference type="ChEBI" id="CHEBI:33019"/>
        <dbReference type="ChEBI" id="CHEBI:78442"/>
        <dbReference type="ChEBI" id="CHEBI:78513"/>
        <dbReference type="ChEBI" id="CHEBI:456215"/>
        <dbReference type="EC" id="6.1.1.19"/>
    </reaction>
</comment>
<dbReference type="GO" id="GO:0004814">
    <property type="term" value="F:arginine-tRNA ligase activity"/>
    <property type="evidence" value="ECO:0007669"/>
    <property type="project" value="UniProtKB-EC"/>
</dbReference>
<reference evidence="13 14" key="1">
    <citation type="submission" date="2023-01" db="EMBL/GenBank/DDBJ databases">
        <title>Novel species of the genus Asticcacaulis isolated from rivers.</title>
        <authorList>
            <person name="Lu H."/>
        </authorList>
    </citation>
    <scope>NUCLEOTIDE SEQUENCE [LARGE SCALE GENOMIC DNA]</scope>
    <source>
        <strain evidence="13 14">BYS171W</strain>
    </source>
</reference>
<evidence type="ECO:0000256" key="2">
    <source>
        <dbReference type="ARBA" id="ARBA00012837"/>
    </source>
</evidence>
<evidence type="ECO:0000256" key="8">
    <source>
        <dbReference type="ARBA" id="ARBA00022917"/>
    </source>
</evidence>
<dbReference type="PROSITE" id="PS00178">
    <property type="entry name" value="AA_TRNA_LIGASE_I"/>
    <property type="match status" value="1"/>
</dbReference>
<keyword evidence="7 11" id="KW-0067">ATP-binding</keyword>
<evidence type="ECO:0000256" key="11">
    <source>
        <dbReference type="RuleBase" id="RU363038"/>
    </source>
</evidence>
<evidence type="ECO:0000256" key="10">
    <source>
        <dbReference type="ARBA" id="ARBA00049339"/>
    </source>
</evidence>
<dbReference type="InterPro" id="IPR001278">
    <property type="entry name" value="Arg-tRNA-ligase"/>
</dbReference>
<evidence type="ECO:0000256" key="1">
    <source>
        <dbReference type="ARBA" id="ARBA00005594"/>
    </source>
</evidence>
<dbReference type="SUPFAM" id="SSF47323">
    <property type="entry name" value="Anticodon-binding domain of a subclass of class I aminoacyl-tRNA synthetases"/>
    <property type="match status" value="1"/>
</dbReference>
<dbReference type="PRINTS" id="PR01038">
    <property type="entry name" value="TRNASYNTHARG"/>
</dbReference>
<keyword evidence="6 11" id="KW-0547">Nucleotide-binding</keyword>
<dbReference type="Gene3D" id="3.40.50.620">
    <property type="entry name" value="HUPs"/>
    <property type="match status" value="1"/>
</dbReference>
<dbReference type="SUPFAM" id="SSF52374">
    <property type="entry name" value="Nucleotidylyl transferase"/>
    <property type="match status" value="1"/>
</dbReference>
<dbReference type="InterPro" id="IPR009080">
    <property type="entry name" value="tRNAsynth_Ia_anticodon-bd"/>
</dbReference>
<comment type="caution">
    <text evidence="13">The sequence shown here is derived from an EMBL/GenBank/DDBJ whole genome shotgun (WGS) entry which is preliminary data.</text>
</comment>
<keyword evidence="9 11" id="KW-0030">Aminoacyl-tRNA synthetase</keyword>
<name>A0ABT5HTM8_9CAUL</name>
<dbReference type="InterPro" id="IPR001412">
    <property type="entry name" value="aa-tRNA-synth_I_CS"/>
</dbReference>
<comment type="similarity">
    <text evidence="1 11">Belongs to the class-I aminoacyl-tRNA synthetase family.</text>
</comment>
<keyword evidence="5 11" id="KW-0436">Ligase</keyword>
<dbReference type="Gene3D" id="1.10.730.10">
    <property type="entry name" value="Isoleucyl-tRNA Synthetase, Domain 1"/>
    <property type="match status" value="1"/>
</dbReference>
<keyword evidence="14" id="KW-1185">Reference proteome</keyword>
<evidence type="ECO:0000256" key="7">
    <source>
        <dbReference type="ARBA" id="ARBA00022840"/>
    </source>
</evidence>
<evidence type="ECO:0000256" key="4">
    <source>
        <dbReference type="ARBA" id="ARBA00022490"/>
    </source>
</evidence>
<accession>A0ABT5HTM8</accession>
<dbReference type="PANTHER" id="PTHR11956">
    <property type="entry name" value="ARGINYL-TRNA SYNTHETASE"/>
    <property type="match status" value="1"/>
</dbReference>
<evidence type="ECO:0000256" key="5">
    <source>
        <dbReference type="ARBA" id="ARBA00022598"/>
    </source>
</evidence>
<evidence type="ECO:0000256" key="6">
    <source>
        <dbReference type="ARBA" id="ARBA00022741"/>
    </source>
</evidence>
<evidence type="ECO:0000256" key="3">
    <source>
        <dbReference type="ARBA" id="ARBA00020262"/>
    </source>
</evidence>
<dbReference type="Pfam" id="PF00750">
    <property type="entry name" value="tRNA-synt_1d"/>
    <property type="match status" value="2"/>
</dbReference>
<dbReference type="Pfam" id="PF05746">
    <property type="entry name" value="DALR_1"/>
    <property type="match status" value="1"/>
</dbReference>
<dbReference type="EC" id="6.1.1.19" evidence="2"/>
<keyword evidence="8 11" id="KW-0648">Protein biosynthesis</keyword>
<dbReference type="InterPro" id="IPR008909">
    <property type="entry name" value="DALR_anticod-bd"/>
</dbReference>
<proteinExistence type="inferred from homology"/>
<dbReference type="InterPro" id="IPR014729">
    <property type="entry name" value="Rossmann-like_a/b/a_fold"/>
</dbReference>
<evidence type="ECO:0000313" key="14">
    <source>
        <dbReference type="Proteomes" id="UP001214854"/>
    </source>
</evidence>
<sequence length="679" mass="74430">MNALAEVNQSRLQEVNAFVARYRREREALTRPAFDAYPLPQLEKRITDALSVRAGIDLDIKFDFIDRAKMGGDLALRFPQLLKDGGPKGFMANHLPWIVEILQGPDFADAIAKLETKGMYINLTLSDAWMLNGAQAVTGIGAHFGDSDALLNRSAVIDYSSPNVAKTLHAGHIRSTIVGHVLSNLWERSGADAFRVNHINDFGGFGFMLEGYRRFGTLFPADMGDNDKLLEIYKIRRSVERILESKKERADWDVEDAVIAERYFSGAGTLEKLKSAVADYVAAADARFRALENGDAEEVALWLEMVQWSLAAFEGFYDALNIHFDLVIGESFYYQAGDATVDAALADGTAVLFDEGHAAADIAVEEARFAAGDITEAERDNLIGRIRKDIGAAVVKLDNNERFVVRRADGQSIYSTRDMGAIKLRGEMFDPTDVFYVVGQEQQVHFNRLFRSAYATGIASADKTQFQHVYFGFYVDAQTGKKLSSRQSVSNVTGMLAAAKVYFRNRLSDRVTADEAELDSAAQELAIGSIVFNDLKQDIKGAVEIDASDMDATIAGFERSGGAYVVYAACRARSILRKNGGGAAVLTGVDYAIDAQEADLLLKLQQIPQKVVAAAKQANPSVLVRHLMDVAAIYNSYYTRVPVIVDGVANPARLAITQAVQVALTRALAICHIECPEAI</sequence>
<keyword evidence="4" id="KW-0963">Cytoplasm</keyword>